<dbReference type="InterPro" id="IPR003614">
    <property type="entry name" value="Knottins"/>
</dbReference>
<sequence length="73" mass="8232">MERKTLSFVFLLLLVLASDVAVERGEAKTCMTKKEGWGRCLIDTTCAHSCRKYGYMGGKCQGITRRCYCLLNC</sequence>
<evidence type="ECO:0000256" key="3">
    <source>
        <dbReference type="SAM" id="SignalP"/>
    </source>
</evidence>
<dbReference type="EMBL" id="CP039346">
    <property type="protein sequence ID" value="QCD84910.1"/>
    <property type="molecule type" value="Genomic_DNA"/>
</dbReference>
<dbReference type="CDD" id="cd00107">
    <property type="entry name" value="Knot1"/>
    <property type="match status" value="1"/>
</dbReference>
<dbReference type="AlphaFoldDB" id="A0A4D6L8X1"/>
<feature type="domain" description="Knottins-like" evidence="4">
    <location>
        <begin position="28"/>
        <end position="73"/>
    </location>
</feature>
<keyword evidence="2" id="KW-0295">Fungicide</keyword>
<accession>A0A4D6L8X1</accession>
<evidence type="ECO:0000313" key="6">
    <source>
        <dbReference type="Proteomes" id="UP000501690"/>
    </source>
</evidence>
<keyword evidence="3" id="KW-0732">Signal</keyword>
<evidence type="ECO:0000256" key="1">
    <source>
        <dbReference type="ARBA" id="ARBA00022529"/>
    </source>
</evidence>
<feature type="signal peptide" evidence="3">
    <location>
        <begin position="1"/>
        <end position="27"/>
    </location>
</feature>
<dbReference type="Gene3D" id="3.30.30.10">
    <property type="entry name" value="Knottin, scorpion toxin-like"/>
    <property type="match status" value="1"/>
</dbReference>
<protein>
    <submittedName>
        <fullName evidence="5">Knottin</fullName>
    </submittedName>
</protein>
<dbReference type="GO" id="GO:0031640">
    <property type="term" value="P:killing of cells of another organism"/>
    <property type="evidence" value="ECO:0007669"/>
    <property type="project" value="UniProtKB-KW"/>
</dbReference>
<evidence type="ECO:0000259" key="4">
    <source>
        <dbReference type="Pfam" id="PF00304"/>
    </source>
</evidence>
<dbReference type="Proteomes" id="UP000501690">
    <property type="component" value="Linkage Group LG2"/>
</dbReference>
<organism evidence="5 6">
    <name type="scientific">Vigna unguiculata</name>
    <name type="common">Cowpea</name>
    <dbReference type="NCBI Taxonomy" id="3917"/>
    <lineage>
        <taxon>Eukaryota</taxon>
        <taxon>Viridiplantae</taxon>
        <taxon>Streptophyta</taxon>
        <taxon>Embryophyta</taxon>
        <taxon>Tracheophyta</taxon>
        <taxon>Spermatophyta</taxon>
        <taxon>Magnoliopsida</taxon>
        <taxon>eudicotyledons</taxon>
        <taxon>Gunneridae</taxon>
        <taxon>Pentapetalae</taxon>
        <taxon>rosids</taxon>
        <taxon>fabids</taxon>
        <taxon>Fabales</taxon>
        <taxon>Fabaceae</taxon>
        <taxon>Papilionoideae</taxon>
        <taxon>50 kb inversion clade</taxon>
        <taxon>NPAAA clade</taxon>
        <taxon>indigoferoid/millettioid clade</taxon>
        <taxon>Phaseoleae</taxon>
        <taxon>Vigna</taxon>
    </lineage>
</organism>
<dbReference type="SUPFAM" id="SSF57095">
    <property type="entry name" value="Scorpion toxin-like"/>
    <property type="match status" value="1"/>
</dbReference>
<dbReference type="InterPro" id="IPR036574">
    <property type="entry name" value="Scorpion_toxin-like_sf"/>
</dbReference>
<keyword evidence="1" id="KW-0929">Antimicrobial</keyword>
<dbReference type="GO" id="GO:0050832">
    <property type="term" value="P:defense response to fungus"/>
    <property type="evidence" value="ECO:0007669"/>
    <property type="project" value="UniProtKB-KW"/>
</dbReference>
<name>A0A4D6L8X1_VIGUN</name>
<feature type="chain" id="PRO_5020032361" evidence="3">
    <location>
        <begin position="28"/>
        <end position="73"/>
    </location>
</feature>
<evidence type="ECO:0000256" key="2">
    <source>
        <dbReference type="ARBA" id="ARBA00022577"/>
    </source>
</evidence>
<reference evidence="5 6" key="1">
    <citation type="submission" date="2019-04" db="EMBL/GenBank/DDBJ databases">
        <title>An improved genome assembly and genetic linkage map for asparagus bean, Vigna unguiculata ssp. sesquipedialis.</title>
        <authorList>
            <person name="Xia Q."/>
            <person name="Zhang R."/>
            <person name="Dong Y."/>
        </authorList>
    </citation>
    <scope>NUCLEOTIDE SEQUENCE [LARGE SCALE GENOMIC DNA]</scope>
    <source>
        <tissue evidence="5">Leaf</tissue>
    </source>
</reference>
<evidence type="ECO:0000313" key="5">
    <source>
        <dbReference type="EMBL" id="QCD84910.1"/>
    </source>
</evidence>
<dbReference type="Gramene" id="Vigun03g057400.1.v1.2">
    <property type="protein sequence ID" value="Vigun03g057400.1.v1.2"/>
    <property type="gene ID" value="Vigun03g057400.v1.2"/>
</dbReference>
<gene>
    <name evidence="5" type="ORF">DEO72_LG2g5268</name>
</gene>
<dbReference type="OrthoDB" id="683455at2759"/>
<dbReference type="Pfam" id="PF00304">
    <property type="entry name" value="Gamma-thionin"/>
    <property type="match status" value="1"/>
</dbReference>
<proteinExistence type="predicted"/>
<keyword evidence="6" id="KW-1185">Reference proteome</keyword>